<name>A0A3P8BBL5_9BILA</name>
<feature type="repeat" description="WD" evidence="7">
    <location>
        <begin position="24"/>
        <end position="56"/>
    </location>
</feature>
<evidence type="ECO:0000256" key="3">
    <source>
        <dbReference type="ARBA" id="ARBA00022574"/>
    </source>
</evidence>
<dbReference type="AlphaFoldDB" id="A0A3P8BBL5"/>
<organism evidence="10 11">
    <name type="scientific">Soboliphyme baturini</name>
    <dbReference type="NCBI Taxonomy" id="241478"/>
    <lineage>
        <taxon>Eukaryota</taxon>
        <taxon>Metazoa</taxon>
        <taxon>Ecdysozoa</taxon>
        <taxon>Nematoda</taxon>
        <taxon>Enoplea</taxon>
        <taxon>Dorylaimia</taxon>
        <taxon>Dioctophymatida</taxon>
        <taxon>Dioctophymatoidea</taxon>
        <taxon>Soboliphymatidae</taxon>
        <taxon>Soboliphyme</taxon>
    </lineage>
</organism>
<reference evidence="10 11" key="1">
    <citation type="submission" date="2018-11" db="EMBL/GenBank/DDBJ databases">
        <authorList>
            <consortium name="Pathogen Informatics"/>
        </authorList>
    </citation>
    <scope>NUCLEOTIDE SEQUENCE [LARGE SCALE GENOMIC DNA]</scope>
</reference>
<dbReference type="Gene3D" id="2.130.10.10">
    <property type="entry name" value="YVTN repeat-like/Quinoprotein amine dehydrogenase"/>
    <property type="match status" value="1"/>
</dbReference>
<keyword evidence="6" id="KW-0966">Cell projection</keyword>
<dbReference type="PANTHER" id="PTHR12764:SF4">
    <property type="entry name" value="INTRAFLAGELLAR TRANSPORT PROTEIN 122 HOMOLOG"/>
    <property type="match status" value="1"/>
</dbReference>
<dbReference type="PROSITE" id="PS50082">
    <property type="entry name" value="WD_REPEATS_2"/>
    <property type="match status" value="1"/>
</dbReference>
<dbReference type="InterPro" id="IPR056153">
    <property type="entry name" value="Beta-prop_IFT122_1st"/>
</dbReference>
<dbReference type="Proteomes" id="UP000270296">
    <property type="component" value="Unassembled WGS sequence"/>
</dbReference>
<evidence type="ECO:0000313" key="11">
    <source>
        <dbReference type="Proteomes" id="UP000270296"/>
    </source>
</evidence>
<dbReference type="GO" id="GO:1905515">
    <property type="term" value="P:non-motile cilium assembly"/>
    <property type="evidence" value="ECO:0007669"/>
    <property type="project" value="TreeGrafter"/>
</dbReference>
<keyword evidence="3 7" id="KW-0853">WD repeat</keyword>
<dbReference type="PANTHER" id="PTHR12764">
    <property type="entry name" value="WD REPEAT DOMAIN-RELATED"/>
    <property type="match status" value="1"/>
</dbReference>
<dbReference type="GO" id="GO:0035721">
    <property type="term" value="P:intraciliary retrograde transport"/>
    <property type="evidence" value="ECO:0007669"/>
    <property type="project" value="TreeGrafter"/>
</dbReference>
<evidence type="ECO:0000256" key="6">
    <source>
        <dbReference type="ARBA" id="ARBA00023273"/>
    </source>
</evidence>
<evidence type="ECO:0000313" key="10">
    <source>
        <dbReference type="EMBL" id="VDP14700.1"/>
    </source>
</evidence>
<dbReference type="OrthoDB" id="10255582at2759"/>
<keyword evidence="11" id="KW-1185">Reference proteome</keyword>
<evidence type="ECO:0000256" key="4">
    <source>
        <dbReference type="ARBA" id="ARBA00022737"/>
    </source>
</evidence>
<dbReference type="SMART" id="SM00320">
    <property type="entry name" value="WD40"/>
    <property type="match status" value="5"/>
</dbReference>
<dbReference type="InterPro" id="IPR056152">
    <property type="entry name" value="Beta-prop_IFT122_2nd"/>
</dbReference>
<evidence type="ECO:0000259" key="8">
    <source>
        <dbReference type="Pfam" id="PF23377"/>
    </source>
</evidence>
<dbReference type="Pfam" id="PF23381">
    <property type="entry name" value="Beta-prop_IFT122_1st"/>
    <property type="match status" value="1"/>
</dbReference>
<dbReference type="GO" id="GO:0061512">
    <property type="term" value="P:protein localization to cilium"/>
    <property type="evidence" value="ECO:0007669"/>
    <property type="project" value="TreeGrafter"/>
</dbReference>
<dbReference type="InterPro" id="IPR036322">
    <property type="entry name" value="WD40_repeat_dom_sf"/>
</dbReference>
<keyword evidence="5" id="KW-0969">Cilium</keyword>
<dbReference type="EMBL" id="UZAM01011070">
    <property type="protein sequence ID" value="VDP14700.1"/>
    <property type="molecule type" value="Genomic_DNA"/>
</dbReference>
<dbReference type="InterPro" id="IPR001680">
    <property type="entry name" value="WD40_rpt"/>
</dbReference>
<dbReference type="InterPro" id="IPR015943">
    <property type="entry name" value="WD40/YVTN_repeat-like_dom_sf"/>
</dbReference>
<accession>A0A3P8BBL5</accession>
<dbReference type="GO" id="GO:0097730">
    <property type="term" value="C:non-motile cilium"/>
    <property type="evidence" value="ECO:0007669"/>
    <property type="project" value="TreeGrafter"/>
</dbReference>
<proteinExistence type="predicted"/>
<keyword evidence="4" id="KW-0677">Repeat</keyword>
<protein>
    <recommendedName>
        <fullName evidence="2">Intraflagellar transport protein 122 homolog</fullName>
    </recommendedName>
</protein>
<evidence type="ECO:0000256" key="2">
    <source>
        <dbReference type="ARBA" id="ARBA00019442"/>
    </source>
</evidence>
<dbReference type="PROSITE" id="PS50294">
    <property type="entry name" value="WD_REPEATS_REGION"/>
    <property type="match status" value="1"/>
</dbReference>
<comment type="subcellular location">
    <subcellularLocation>
        <location evidence="1">Cell projection</location>
        <location evidence="1">Cilium</location>
    </subcellularLocation>
</comment>
<evidence type="ECO:0000256" key="7">
    <source>
        <dbReference type="PROSITE-ProRule" id="PRU00221"/>
    </source>
</evidence>
<evidence type="ECO:0000259" key="9">
    <source>
        <dbReference type="Pfam" id="PF23381"/>
    </source>
</evidence>
<evidence type="ECO:0000256" key="1">
    <source>
        <dbReference type="ARBA" id="ARBA00004138"/>
    </source>
</evidence>
<sequence length="581" mass="66741">MQLNFKIKWTNNNAYHRRYVCQAVLGHKATVFCLAYSSNGDRFASGSADKNVIIWNESHEGILRFNHNDSIQCLAFCSSEVMLLSCAVAEFGIWTLEQKTVRRHKTQARICCCTWSLDGRCFALGLFNGVISIRDKYGEEKRKIERTAISPVWSMSLNPNRENKQIDLAVADWSPALSFYNLSGDLVAEEKNLTFDPCCIDYFTLGEFIIMGGSNRKVSLYTQEGLSLGVIAELDSWVWACRTKPNTQFVDRYVYRENMTDVVVQHLLSDKTGPRIKCRDLVRKVAVYRNKLAVQLSDRVNIYELENAEMSPISYRHTETILANFECNLLVVCYSHILLCQALSFEKRLQCYNFKGIKEREWLLNSLIRYIKVVGGIAGREALIIGLKNGQIVEIFVDNPFPVELLKITGVVRCVDLSLHRRKVAVVDEKNICFVYDIKSKELLYEEPNVTSIAWNIQHEDILCFSGNDTLRVKSRDYKVYSQPMPGFVVGFSATQVFCLHMFVMSTIEVPLFHQVKEYISRKLFQEAYSVACLGIVESDWEYLAERALENLEFEIARKAFIRTMNYERVDMVESVKVLSS</sequence>
<dbReference type="Pfam" id="PF23377">
    <property type="entry name" value="Beta-prop_IFT122_2nd"/>
    <property type="match status" value="1"/>
</dbReference>
<dbReference type="InterPro" id="IPR039857">
    <property type="entry name" value="Ift122/121"/>
</dbReference>
<feature type="domain" description="IFT122 second beta-propeller" evidence="8">
    <location>
        <begin position="249"/>
        <end position="505"/>
    </location>
</feature>
<dbReference type="GO" id="GO:0030991">
    <property type="term" value="C:intraciliary transport particle A"/>
    <property type="evidence" value="ECO:0007669"/>
    <property type="project" value="TreeGrafter"/>
</dbReference>
<dbReference type="SUPFAM" id="SSF50978">
    <property type="entry name" value="WD40 repeat-like"/>
    <property type="match status" value="1"/>
</dbReference>
<feature type="domain" description="IFT122 first beta-propeller" evidence="9">
    <location>
        <begin position="21"/>
        <end position="161"/>
    </location>
</feature>
<gene>
    <name evidence="10" type="ORF">SBAD_LOCUS7915</name>
</gene>
<evidence type="ECO:0000256" key="5">
    <source>
        <dbReference type="ARBA" id="ARBA00023069"/>
    </source>
</evidence>